<dbReference type="Gene3D" id="1.25.40.990">
    <property type="match status" value="1"/>
</dbReference>
<feature type="domain" description="SAC3/GANP/THP3 conserved" evidence="1">
    <location>
        <begin position="69"/>
        <end position="371"/>
    </location>
</feature>
<protein>
    <submittedName>
        <fullName evidence="2">Actin cytoskeleton and mitosis protein</fullName>
    </submittedName>
</protein>
<dbReference type="InterPro" id="IPR005062">
    <property type="entry name" value="SAC3/GANP/THP3_conserved"/>
</dbReference>
<dbReference type="GO" id="GO:0070390">
    <property type="term" value="C:transcription export complex 2"/>
    <property type="evidence" value="ECO:0007669"/>
    <property type="project" value="TreeGrafter"/>
</dbReference>
<dbReference type="PANTHER" id="PTHR12436">
    <property type="entry name" value="80 KDA MCM3-ASSOCIATED PROTEIN"/>
    <property type="match status" value="1"/>
</dbReference>
<dbReference type="Proteomes" id="UP001150907">
    <property type="component" value="Unassembled WGS sequence"/>
</dbReference>
<reference evidence="2" key="1">
    <citation type="submission" date="2022-07" db="EMBL/GenBank/DDBJ databases">
        <title>Phylogenomic reconstructions and comparative analyses of Kickxellomycotina fungi.</title>
        <authorList>
            <person name="Reynolds N.K."/>
            <person name="Stajich J.E."/>
            <person name="Barry K."/>
            <person name="Grigoriev I.V."/>
            <person name="Crous P."/>
            <person name="Smith M.E."/>
        </authorList>
    </citation>
    <scope>NUCLEOTIDE SEQUENCE</scope>
    <source>
        <strain evidence="2">IMI 214461</strain>
    </source>
</reference>
<comment type="caution">
    <text evidence="2">The sequence shown here is derived from an EMBL/GenBank/DDBJ whole genome shotgun (WGS) entry which is preliminary data.</text>
</comment>
<dbReference type="OrthoDB" id="264795at2759"/>
<sequence length="1313" mass="143033">MDFNRPIDEEERLKAMRRERFSNTQGEQRFKQLVTERAKRRQQLIEQGAMSNQSSLTEARKIVGTCTLMCPVFEREERELKKGLVAQEVYPGTLQADPARTVKTFHRSAAGNEEPLPEDLRTPETLIRTLDYLVNTIIAQDQTLQSCHSFVRDRTRSIRQDFTIQNIRDHHTVTACERIARFHIVSLHVLCGHKGFAEQQDMEQLRNTLKTLIELYDDHRKSGHYCPNESEFYAYYIVSHLRDSDAKRVAERLPSRVFLAPVVQQALKLHRLSESGDALYTRQDPGNLFAAQNQATQFFRAVASSQTPLLLACLAEYQFPSIRRAALKAMNTAFPYQAGKEYPTGEFADMLAFDSVDEVREFCRQFSVSVSERGVKLGERDGRRMVFKDPEQRPQRVHRNLRVVGAKFHSTPMHAINSNLDQRLLDPSGPVISDGSSGLAISASVSAFQLPGHAWPARPAIPTSNRLSQVAQTSAPVSAFGGGFPRVQASSTGSVFSIPKQAFPTAPPAEAFAGNHSGKMFSVPSSDSASGFLPQTKQASLANELVSNKAAVIPQPSALGSGFADFGLPGISQKPAVSDSAAPRASIFSIPALATKSVSEPAVLPPTPAASLFSRLGTSAGPVTPAPTPAAPTLAPSVPAPAIVWNRPRPRINWTALSNTLYDEVLGSLVLEVVKPQALRAKKCALVADALAKDIADAIVNYTSAFVAYEESYRCVLLTQANAFRRKALLRGVLQRWSILAVARLQDKALQQHYIDGLDELVDNEYGTAGRYPAAHGSGLLYGDVNAEMWHAGAEPLARNPQRSQLSVAGPAMPSDFWESSHLGRDGFDAIHRALKRYGGPSFNAIIDVSGTRESSVLASWLWWQIDMTSLSTSSDNDLPYRTASYSNCLQQLVFRELAAARVEDSSELPAAQHTCQIVVLASEPVGIDDVSINFRATSLGGEIVARVQDALDRASRLPASTARRGTPATSILFLFWSSGSKASRATRKLVEQTASARGIPSFAAISTLALDISSSKQQLADGLKWVYKHIVLAQRESLVRVAKAYESICHGMLYSLRRVYGCVTGLLGHYPGSCAVSAEIFNKAVDSANHYIDMLNALLLLPARLPELVRYPRTSASGVSKEYFSTSRYQMDNGFGGSGEKLAFADAIVCASIEEILDAETAGHTMQPALSACLRALDFAVKHQLDATQQQIPGDAYVDKNAIDEAVKQAALAADQITRKVAELCQQGSTPGDQIGLVSPKAKRPSSTAFSISPALMPFVDTAPSVASTPGSMPSISALTMQSATKRHRPVTSLKLSKLQQAMARAGEHFNK</sequence>
<evidence type="ECO:0000313" key="3">
    <source>
        <dbReference type="Proteomes" id="UP001150907"/>
    </source>
</evidence>
<dbReference type="GO" id="GO:0006406">
    <property type="term" value="P:mRNA export from nucleus"/>
    <property type="evidence" value="ECO:0007669"/>
    <property type="project" value="TreeGrafter"/>
</dbReference>
<gene>
    <name evidence="2" type="primary">SAC3</name>
    <name evidence="2" type="ORF">H4R26_000135</name>
</gene>
<proteinExistence type="predicted"/>
<evidence type="ECO:0000259" key="1">
    <source>
        <dbReference type="Pfam" id="PF03399"/>
    </source>
</evidence>
<dbReference type="PANTHER" id="PTHR12436:SF3">
    <property type="entry name" value="GERMINAL-CENTER ASSOCIATED NUCLEAR PROTEIN"/>
    <property type="match status" value="1"/>
</dbReference>
<dbReference type="Pfam" id="PF03399">
    <property type="entry name" value="SAC3_GANP"/>
    <property type="match status" value="1"/>
</dbReference>
<accession>A0A9W8BI36</accession>
<organism evidence="2 3">
    <name type="scientific">Coemansia thaxteri</name>
    <dbReference type="NCBI Taxonomy" id="2663907"/>
    <lineage>
        <taxon>Eukaryota</taxon>
        <taxon>Fungi</taxon>
        <taxon>Fungi incertae sedis</taxon>
        <taxon>Zoopagomycota</taxon>
        <taxon>Kickxellomycotina</taxon>
        <taxon>Kickxellomycetes</taxon>
        <taxon>Kickxellales</taxon>
        <taxon>Kickxellaceae</taxon>
        <taxon>Coemansia</taxon>
    </lineage>
</organism>
<dbReference type="EMBL" id="JANBQF010000003">
    <property type="protein sequence ID" value="KAJ2008519.1"/>
    <property type="molecule type" value="Genomic_DNA"/>
</dbReference>
<evidence type="ECO:0000313" key="2">
    <source>
        <dbReference type="EMBL" id="KAJ2008519.1"/>
    </source>
</evidence>
<dbReference type="InterPro" id="IPR045107">
    <property type="entry name" value="SAC3/GANP/THP3"/>
</dbReference>
<keyword evidence="3" id="KW-1185">Reference proteome</keyword>
<dbReference type="GO" id="GO:0005737">
    <property type="term" value="C:cytoplasm"/>
    <property type="evidence" value="ECO:0007669"/>
    <property type="project" value="TreeGrafter"/>
</dbReference>
<name>A0A9W8BI36_9FUNG</name>